<feature type="transmembrane region" description="Helical" evidence="6">
    <location>
        <begin position="419"/>
        <end position="439"/>
    </location>
</feature>
<evidence type="ECO:0000313" key="7">
    <source>
        <dbReference type="EMBL" id="OWV28734.1"/>
    </source>
</evidence>
<dbReference type="PANTHER" id="PTHR43652:SF2">
    <property type="entry name" value="BASIC AMINO ACID ANTIPORTER YFCC-RELATED"/>
    <property type="match status" value="1"/>
</dbReference>
<feature type="transmembrane region" description="Helical" evidence="6">
    <location>
        <begin position="289"/>
        <end position="308"/>
    </location>
</feature>
<dbReference type="EMBL" id="JPUA01000034">
    <property type="protein sequence ID" value="OWV28734.1"/>
    <property type="molecule type" value="Genomic_DNA"/>
</dbReference>
<dbReference type="Proteomes" id="UP000197334">
    <property type="component" value="Unassembled WGS sequence"/>
</dbReference>
<keyword evidence="3 6" id="KW-0812">Transmembrane</keyword>
<feature type="transmembrane region" description="Helical" evidence="6">
    <location>
        <begin position="385"/>
        <end position="407"/>
    </location>
</feature>
<keyword evidence="8" id="KW-1185">Reference proteome</keyword>
<dbReference type="AlphaFoldDB" id="A0A246RX44"/>
<dbReference type="PANTHER" id="PTHR43652">
    <property type="entry name" value="BASIC AMINO ACID ANTIPORTER YFCC-RELATED"/>
    <property type="match status" value="1"/>
</dbReference>
<evidence type="ECO:0000256" key="6">
    <source>
        <dbReference type="SAM" id="Phobius"/>
    </source>
</evidence>
<name>A0A246RX44_9GAMM</name>
<evidence type="ECO:0000256" key="2">
    <source>
        <dbReference type="ARBA" id="ARBA00022475"/>
    </source>
</evidence>
<evidence type="ECO:0000256" key="3">
    <source>
        <dbReference type="ARBA" id="ARBA00022692"/>
    </source>
</evidence>
<dbReference type="Pfam" id="PF03606">
    <property type="entry name" value="DcuC"/>
    <property type="match status" value="1"/>
</dbReference>
<keyword evidence="4 6" id="KW-1133">Transmembrane helix</keyword>
<evidence type="ECO:0000313" key="8">
    <source>
        <dbReference type="Proteomes" id="UP000197334"/>
    </source>
</evidence>
<sequence length="471" mass="49924">MKKIDPYTSAVKKKKNIPDSYVILFAMLIIASIATWFIPAGSFERTTESGTAMVVPGSYESLPASPTTPYDFFLSIQSGLIDSASIIFLVLTIGGSFAILDHTGAIQGGIMKLIKKTQDKKYALIVVVSIAFSAAGFIGALQTAVIAFIPIGIIIARAFKLDAVAGVAIIYLGAYAGYTIGGLDPITTGFGQEIAGLPIFSGLWFRFAVYLCILASTIAYLCHYISKVSKDQSKSVLGAIPFPTEVENSHSISDEFTRKHKVILGYFSTCMVGYVVGVFNLGWGLHEMAALFLVISLGTAAIERVPANQYVNLFIKGAQGMLYAALIVGLARAIVVVLENAYVLDTIVNSIAVVLEPLPNVLAALGMYGFNLAFNIIISSASGQAAIVVPVMAPLADTIGLTRQVAVLAYNFGDGFTNIITPTSGILMASIAIGGVPWLKWLKFVIPLLLIWIAIGAVALSTAVAINLGPF</sequence>
<gene>
    <name evidence="7" type="ORF">JI62_13770</name>
</gene>
<dbReference type="InterPro" id="IPR051679">
    <property type="entry name" value="DASS-Related_Transporters"/>
</dbReference>
<keyword evidence="5 6" id="KW-0472">Membrane</keyword>
<comment type="subcellular location">
    <subcellularLocation>
        <location evidence="1">Cell membrane</location>
        <topology evidence="1">Multi-pass membrane protein</topology>
    </subcellularLocation>
</comment>
<feature type="transmembrane region" description="Helical" evidence="6">
    <location>
        <begin position="263"/>
        <end position="283"/>
    </location>
</feature>
<organism evidence="7 8">
    <name type="scientific">Halomonas campaniensis</name>
    <dbReference type="NCBI Taxonomy" id="213554"/>
    <lineage>
        <taxon>Bacteria</taxon>
        <taxon>Pseudomonadati</taxon>
        <taxon>Pseudomonadota</taxon>
        <taxon>Gammaproteobacteria</taxon>
        <taxon>Oceanospirillales</taxon>
        <taxon>Halomonadaceae</taxon>
        <taxon>Halomonas</taxon>
    </lineage>
</organism>
<feature type="transmembrane region" description="Helical" evidence="6">
    <location>
        <begin position="446"/>
        <end position="468"/>
    </location>
</feature>
<feature type="transmembrane region" description="Helical" evidence="6">
    <location>
        <begin position="203"/>
        <end position="225"/>
    </location>
</feature>
<reference evidence="7 8" key="1">
    <citation type="submission" date="2014-08" db="EMBL/GenBank/DDBJ databases">
        <title>Draft genome sequence of a novel L-asparaginase producing marine bacterium, Halomonas campaniensis.</title>
        <authorList>
            <person name="Sundarakrishnan B."/>
            <person name="Moushumi Priya A."/>
            <person name="Raman G."/>
            <person name="Sakthivel N."/>
            <person name="Park S."/>
            <person name="Jayachandran S."/>
        </authorList>
    </citation>
    <scope>NUCLEOTIDE SEQUENCE [LARGE SCALE GENOMIC DNA]</scope>
    <source>
        <strain evidence="7 8">SK03</strain>
    </source>
</reference>
<protein>
    <submittedName>
        <fullName evidence="7">Membrane protein</fullName>
    </submittedName>
</protein>
<dbReference type="RefSeq" id="WP_088700722.1">
    <property type="nucleotide sequence ID" value="NZ_JPUA01000034.1"/>
</dbReference>
<feature type="transmembrane region" description="Helical" evidence="6">
    <location>
        <begin position="21"/>
        <end position="38"/>
    </location>
</feature>
<evidence type="ECO:0000256" key="4">
    <source>
        <dbReference type="ARBA" id="ARBA00022989"/>
    </source>
</evidence>
<feature type="transmembrane region" description="Helical" evidence="6">
    <location>
        <begin position="358"/>
        <end position="378"/>
    </location>
</feature>
<evidence type="ECO:0000256" key="5">
    <source>
        <dbReference type="ARBA" id="ARBA00023136"/>
    </source>
</evidence>
<feature type="transmembrane region" description="Helical" evidence="6">
    <location>
        <begin position="80"/>
        <end position="101"/>
    </location>
</feature>
<evidence type="ECO:0000256" key="1">
    <source>
        <dbReference type="ARBA" id="ARBA00004651"/>
    </source>
</evidence>
<feature type="transmembrane region" description="Helical" evidence="6">
    <location>
        <begin position="320"/>
        <end position="338"/>
    </location>
</feature>
<comment type="caution">
    <text evidence="7">The sequence shown here is derived from an EMBL/GenBank/DDBJ whole genome shotgun (WGS) entry which is preliminary data.</text>
</comment>
<feature type="transmembrane region" description="Helical" evidence="6">
    <location>
        <begin position="122"/>
        <end position="155"/>
    </location>
</feature>
<accession>A0A246RX44</accession>
<proteinExistence type="predicted"/>
<dbReference type="GO" id="GO:0005886">
    <property type="term" value="C:plasma membrane"/>
    <property type="evidence" value="ECO:0007669"/>
    <property type="project" value="UniProtKB-SubCell"/>
</dbReference>
<keyword evidence="2" id="KW-1003">Cell membrane</keyword>
<dbReference type="OrthoDB" id="255482at2"/>
<dbReference type="InterPro" id="IPR018385">
    <property type="entry name" value="C4_dicarb_anaerob_car-like"/>
</dbReference>